<comment type="pathway">
    <text evidence="1">Amino-sugar metabolism; 1,6-anhydro-N-acetylmuramate degradation.</text>
</comment>
<keyword evidence="1 2" id="KW-0418">Kinase</keyword>
<dbReference type="EC" id="2.7.1.170" evidence="1"/>
<dbReference type="Pfam" id="PF03702">
    <property type="entry name" value="AnmK"/>
    <property type="match status" value="1"/>
</dbReference>
<protein>
    <recommendedName>
        <fullName evidence="1">Anhydro-N-acetylmuramic acid kinase</fullName>
        <ecNumber evidence="1">2.7.1.170</ecNumber>
    </recommendedName>
    <alternativeName>
        <fullName evidence="1">AnhMurNAc kinase</fullName>
    </alternativeName>
</protein>
<gene>
    <name evidence="1" type="primary">anmK</name>
    <name evidence="2" type="ORF">IRI77_02340</name>
</gene>
<dbReference type="GO" id="GO:0006040">
    <property type="term" value="P:amino sugar metabolic process"/>
    <property type="evidence" value="ECO:0007669"/>
    <property type="project" value="InterPro"/>
</dbReference>
<dbReference type="GO" id="GO:0016773">
    <property type="term" value="F:phosphotransferase activity, alcohol group as acceptor"/>
    <property type="evidence" value="ECO:0007669"/>
    <property type="project" value="UniProtKB-UniRule"/>
</dbReference>
<dbReference type="UniPathway" id="UPA00544"/>
<dbReference type="Gene3D" id="3.30.420.40">
    <property type="match status" value="2"/>
</dbReference>
<dbReference type="SUPFAM" id="SSF53067">
    <property type="entry name" value="Actin-like ATPase domain"/>
    <property type="match status" value="1"/>
</dbReference>
<evidence type="ECO:0000256" key="1">
    <source>
        <dbReference type="HAMAP-Rule" id="MF_01270"/>
    </source>
</evidence>
<keyword evidence="1" id="KW-0119">Carbohydrate metabolism</keyword>
<evidence type="ECO:0000313" key="2">
    <source>
        <dbReference type="EMBL" id="QOY91890.1"/>
    </source>
</evidence>
<keyword evidence="1" id="KW-0067">ATP-binding</keyword>
<name>A0A7S7NY34_PALFE</name>
<dbReference type="GO" id="GO:0016301">
    <property type="term" value="F:kinase activity"/>
    <property type="evidence" value="ECO:0007669"/>
    <property type="project" value="UniProtKB-KW"/>
</dbReference>
<dbReference type="InterPro" id="IPR005338">
    <property type="entry name" value="Anhydro_N_Ac-Mur_kinase"/>
</dbReference>
<comment type="catalytic activity">
    <reaction evidence="1">
        <text>1,6-anhydro-N-acetyl-beta-muramate + ATP + H2O = N-acetyl-D-muramate 6-phosphate + ADP + H(+)</text>
        <dbReference type="Rhea" id="RHEA:24952"/>
        <dbReference type="ChEBI" id="CHEBI:15377"/>
        <dbReference type="ChEBI" id="CHEBI:15378"/>
        <dbReference type="ChEBI" id="CHEBI:30616"/>
        <dbReference type="ChEBI" id="CHEBI:58690"/>
        <dbReference type="ChEBI" id="CHEBI:58722"/>
        <dbReference type="ChEBI" id="CHEBI:456216"/>
        <dbReference type="EC" id="2.7.1.170"/>
    </reaction>
</comment>
<keyword evidence="1" id="KW-0547">Nucleotide-binding</keyword>
<accession>A0A7S7NY34</accession>
<dbReference type="KEGG" id="pfer:IRI77_02340"/>
<feature type="binding site" evidence="1">
    <location>
        <begin position="9"/>
        <end position="16"/>
    </location>
    <ligand>
        <name>ATP</name>
        <dbReference type="ChEBI" id="CHEBI:30616"/>
    </ligand>
</feature>
<keyword evidence="3" id="KW-1185">Reference proteome</keyword>
<reference evidence="2 3" key="1">
    <citation type="submission" date="2020-10" db="EMBL/GenBank/DDBJ databases">
        <title>Complete genome sequence of Paludibaculum fermentans P105T, a facultatively anaerobic acidobacterium capable of dissimilatory Fe(III) reduction.</title>
        <authorList>
            <person name="Dedysh S.N."/>
            <person name="Beletsky A.V."/>
            <person name="Kulichevskaya I.S."/>
            <person name="Mardanov A.V."/>
            <person name="Ravin N.V."/>
        </authorList>
    </citation>
    <scope>NUCLEOTIDE SEQUENCE [LARGE SCALE GENOMIC DNA]</scope>
    <source>
        <strain evidence="2 3">P105</strain>
    </source>
</reference>
<dbReference type="CDD" id="cd24050">
    <property type="entry name" value="ASKHA_NBD_ANMK"/>
    <property type="match status" value="1"/>
</dbReference>
<dbReference type="GO" id="GO:0097175">
    <property type="term" value="P:1,6-anhydro-N-acetyl-beta-muramic acid catabolic process"/>
    <property type="evidence" value="ECO:0007669"/>
    <property type="project" value="UniProtKB-UniRule"/>
</dbReference>
<comment type="function">
    <text evidence="1">Catalyzes the specific phosphorylation of 1,6-anhydro-N-acetylmuramic acid (anhMurNAc) with the simultaneous cleavage of the 1,6-anhydro ring, generating MurNAc-6-P. Is required for the utilization of anhMurNAc either imported from the medium or derived from its own cell wall murein, and thus plays a role in cell wall recycling.</text>
</comment>
<comment type="similarity">
    <text evidence="1">Belongs to the anhydro-N-acetylmuramic acid kinase family.</text>
</comment>
<comment type="pathway">
    <text evidence="1">Cell wall biogenesis; peptidoglycan recycling.</text>
</comment>
<keyword evidence="1 2" id="KW-0808">Transferase</keyword>
<proteinExistence type="inferred from homology"/>
<dbReference type="HAMAP" id="MF_01270">
    <property type="entry name" value="AnhMurNAc_kinase"/>
    <property type="match status" value="1"/>
</dbReference>
<sequence>MVCAGIMSGTSLDGIDVAVVRRSKTGVEMLAFHSVPYSADVRAALLNVSNCETHTREIARLNFLLAELYASAFLQTCKKGKIAVEDVEVIGCHGQTIFHEGTAVEYLGKKIACTLQIGDGNVLAARTGRTVVSDFRPADMAAGGKGAPLVPFVDYLLFHDDDLTRVALNIGGIANITWLPAGLGPEKVVAFDTGPGNMVVDQLVAHYTQGKLMFDRDGAIAEEGLVHPEIVAELLTDEYFSQRPPKTAGREQYGAEFVKALIGRGLSTEDTVATATYFTAAAIADGIARFADGEENPPAEVIVAGGGVHNKTLMRFLRAELPESEVSRSEVHGIDADAKEAVAFAVLASETLKGRTSNLPSATGAKRGAVLGKVCRG</sequence>
<evidence type="ECO:0000313" key="3">
    <source>
        <dbReference type="Proteomes" id="UP000593892"/>
    </source>
</evidence>
<dbReference type="GO" id="GO:0009254">
    <property type="term" value="P:peptidoglycan turnover"/>
    <property type="evidence" value="ECO:0007669"/>
    <property type="project" value="UniProtKB-UniRule"/>
</dbReference>
<dbReference type="AlphaFoldDB" id="A0A7S7NY34"/>
<dbReference type="NCBIfam" id="NF007148">
    <property type="entry name" value="PRK09585.3-2"/>
    <property type="match status" value="1"/>
</dbReference>
<dbReference type="UniPathway" id="UPA00343"/>
<dbReference type="PANTHER" id="PTHR30605:SF0">
    <property type="entry name" value="ANHYDRO-N-ACETYLMURAMIC ACID KINASE"/>
    <property type="match status" value="1"/>
</dbReference>
<organism evidence="2 3">
    <name type="scientific">Paludibaculum fermentans</name>
    <dbReference type="NCBI Taxonomy" id="1473598"/>
    <lineage>
        <taxon>Bacteria</taxon>
        <taxon>Pseudomonadati</taxon>
        <taxon>Acidobacteriota</taxon>
        <taxon>Terriglobia</taxon>
        <taxon>Bryobacterales</taxon>
        <taxon>Bryobacteraceae</taxon>
        <taxon>Paludibaculum</taxon>
    </lineage>
</organism>
<dbReference type="InterPro" id="IPR043129">
    <property type="entry name" value="ATPase_NBD"/>
</dbReference>
<dbReference type="PANTHER" id="PTHR30605">
    <property type="entry name" value="ANHYDRO-N-ACETYLMURAMIC ACID KINASE"/>
    <property type="match status" value="1"/>
</dbReference>
<dbReference type="Proteomes" id="UP000593892">
    <property type="component" value="Chromosome"/>
</dbReference>
<dbReference type="EMBL" id="CP063849">
    <property type="protein sequence ID" value="QOY91890.1"/>
    <property type="molecule type" value="Genomic_DNA"/>
</dbReference>
<dbReference type="GO" id="GO:0005524">
    <property type="term" value="F:ATP binding"/>
    <property type="evidence" value="ECO:0007669"/>
    <property type="project" value="UniProtKB-UniRule"/>
</dbReference>